<feature type="transmembrane region" description="Helical" evidence="2">
    <location>
        <begin position="477"/>
        <end position="494"/>
    </location>
</feature>
<accession>A0A814Z3U2</accession>
<evidence type="ECO:0000256" key="2">
    <source>
        <dbReference type="SAM" id="Phobius"/>
    </source>
</evidence>
<sequence>MEHHHTVCNSVKTGGTAAGLFGTVLMVGSLIAAPVTGGASLLITGSAAACSLGGAATNIITGAVDRSKTKQAIVEIQSLMDSRNELISKLREQSNQFNTMITHLVRSGVDEHIASHVALTALANGHYNSRISTENKSVNEAFVAMGRFIQTEFEMIKAVESTSKAVAIVSKTAPAVNQMILKSAPLLTEEAVKLGLTGSSAVASSGQMLKTGGEVLKAGGQTTGALVKTLATAAVVTSVVVSVVDVAFLIRDWESDHPTVKVTRDTWLQLQAETNNFKDLLSTIESLRERVYLASIDDISIIGTIDHGNMAMIALLNQNIAQCIQICKDMDIDWPFAREMTSKQIVALLQEHQAARGFNQEELDTIVQQRGKKARQSVVSLTSRIVEQVQEEAKSAQKEKKPSKRNQRGEHVINNNVLSVQRDIIDMFLRQRLRMTFAELRRIPPDSSIYRAYHHSYDTEVKNNIQNVMIARILDNIFYFDANALLYGILIYVLRASARDHMSYFYDNSGAQGSPSTSRLRITRFLMNQMQIYVDQFALQYWLRFNGGSLSTYERSKVSVYRMFSNLDDEIRVWVQELKRFGY</sequence>
<dbReference type="AlphaFoldDB" id="A0A814Z3U2"/>
<reference evidence="4" key="1">
    <citation type="submission" date="2021-02" db="EMBL/GenBank/DDBJ databases">
        <authorList>
            <person name="Nowell W R."/>
        </authorList>
    </citation>
    <scope>NUCLEOTIDE SEQUENCE</scope>
</reference>
<dbReference type="EMBL" id="CAJNOI010000018">
    <property type="protein sequence ID" value="CAF0822187.1"/>
    <property type="molecule type" value="Genomic_DNA"/>
</dbReference>
<feature type="coiled-coil region" evidence="1">
    <location>
        <begin position="379"/>
        <end position="406"/>
    </location>
</feature>
<dbReference type="Proteomes" id="UP000663832">
    <property type="component" value="Unassembled WGS sequence"/>
</dbReference>
<gene>
    <name evidence="3" type="ORF">BJG266_LOCUS6325</name>
    <name evidence="4" type="ORF">QVE165_LOCUS27736</name>
</gene>
<protein>
    <submittedName>
        <fullName evidence="4">Uncharacterized protein</fullName>
    </submittedName>
</protein>
<evidence type="ECO:0000313" key="3">
    <source>
        <dbReference type="EMBL" id="CAF0822187.1"/>
    </source>
</evidence>
<name>A0A814Z3U2_9BILA</name>
<comment type="caution">
    <text evidence="4">The sequence shown here is derived from an EMBL/GenBank/DDBJ whole genome shotgun (WGS) entry which is preliminary data.</text>
</comment>
<proteinExistence type="predicted"/>
<evidence type="ECO:0000313" key="4">
    <source>
        <dbReference type="EMBL" id="CAF1236652.1"/>
    </source>
</evidence>
<dbReference type="EMBL" id="CAJNOM010000212">
    <property type="protein sequence ID" value="CAF1236652.1"/>
    <property type="molecule type" value="Genomic_DNA"/>
</dbReference>
<organism evidence="4 5">
    <name type="scientific">Adineta steineri</name>
    <dbReference type="NCBI Taxonomy" id="433720"/>
    <lineage>
        <taxon>Eukaryota</taxon>
        <taxon>Metazoa</taxon>
        <taxon>Spiralia</taxon>
        <taxon>Gnathifera</taxon>
        <taxon>Rotifera</taxon>
        <taxon>Eurotatoria</taxon>
        <taxon>Bdelloidea</taxon>
        <taxon>Adinetida</taxon>
        <taxon>Adinetidae</taxon>
        <taxon>Adineta</taxon>
    </lineage>
</organism>
<dbReference type="OrthoDB" id="6115646at2759"/>
<evidence type="ECO:0000256" key="1">
    <source>
        <dbReference type="SAM" id="Coils"/>
    </source>
</evidence>
<keyword evidence="2" id="KW-0812">Transmembrane</keyword>
<keyword evidence="2" id="KW-1133">Transmembrane helix</keyword>
<evidence type="ECO:0000313" key="5">
    <source>
        <dbReference type="Proteomes" id="UP000663832"/>
    </source>
</evidence>
<keyword evidence="1" id="KW-0175">Coiled coil</keyword>
<keyword evidence="5" id="KW-1185">Reference proteome</keyword>
<keyword evidence="2" id="KW-0472">Membrane</keyword>
<dbReference type="Proteomes" id="UP000663877">
    <property type="component" value="Unassembled WGS sequence"/>
</dbReference>